<reference evidence="5 6" key="2">
    <citation type="journal article" date="2018" name="Int. J. Syst. Evol. Microbiol.">
        <title>Burkholderia insecticola sp. nov., a gut symbiotic bacterium of the bean bug Riptortus pedestris.</title>
        <authorList>
            <person name="Takeshita K."/>
            <person name="Tamaki H."/>
            <person name="Ohbayashi T."/>
            <person name="Meng X.-Y."/>
            <person name="Sone T."/>
            <person name="Mitani Y."/>
            <person name="Peeters C."/>
            <person name="Kikuchi Y."/>
            <person name="Vandamme P."/>
        </authorList>
    </citation>
    <scope>NUCLEOTIDE SEQUENCE [LARGE SCALE GENOMIC DNA]</scope>
    <source>
        <strain evidence="5">RPE64</strain>
    </source>
</reference>
<dbReference type="PROSITE" id="PS01124">
    <property type="entry name" value="HTH_ARAC_FAMILY_2"/>
    <property type="match status" value="1"/>
</dbReference>
<dbReference type="InterPro" id="IPR018060">
    <property type="entry name" value="HTH_AraC"/>
</dbReference>
<dbReference type="PANTHER" id="PTHR11019">
    <property type="entry name" value="HTH-TYPE TRANSCRIPTIONAL REGULATOR NIMR"/>
    <property type="match status" value="1"/>
</dbReference>
<dbReference type="InterPro" id="IPR020449">
    <property type="entry name" value="Tscrpt_reg_AraC-type_HTH"/>
</dbReference>
<dbReference type="SUPFAM" id="SSF46689">
    <property type="entry name" value="Homeodomain-like"/>
    <property type="match status" value="2"/>
</dbReference>
<dbReference type="PRINTS" id="PR00032">
    <property type="entry name" value="HTHARAC"/>
</dbReference>
<dbReference type="HOGENOM" id="CLU_000445_81_0_4"/>
<dbReference type="InterPro" id="IPR009057">
    <property type="entry name" value="Homeodomain-like_sf"/>
</dbReference>
<accession>R4WYD9</accession>
<evidence type="ECO:0000256" key="2">
    <source>
        <dbReference type="ARBA" id="ARBA00023125"/>
    </source>
</evidence>
<feature type="domain" description="HTH araC/xylS-type" evidence="4">
    <location>
        <begin position="228"/>
        <end position="326"/>
    </location>
</feature>
<dbReference type="RefSeq" id="WP_016347189.1">
    <property type="nucleotide sequence ID" value="NC_021288.1"/>
</dbReference>
<dbReference type="PROSITE" id="PS00041">
    <property type="entry name" value="HTH_ARAC_FAMILY_1"/>
    <property type="match status" value="1"/>
</dbReference>
<dbReference type="Gene3D" id="1.10.10.60">
    <property type="entry name" value="Homeodomain-like"/>
    <property type="match status" value="2"/>
</dbReference>
<dbReference type="STRING" id="758793.BRPE64_CCDS03970"/>
<reference evidence="5 6" key="1">
    <citation type="journal article" date="2013" name="Genome Announc.">
        <title>Complete Genome Sequence of Burkholderia sp. Strain RPE64, Bacterial Symbiont of the Bean Bug Riptortus pedestris.</title>
        <authorList>
            <person name="Shibata T.F."/>
            <person name="Maeda T."/>
            <person name="Nikoh N."/>
            <person name="Yamaguchi K."/>
            <person name="Oshima K."/>
            <person name="Hattori M."/>
            <person name="Nishiyama T."/>
            <person name="Hasebe M."/>
            <person name="Fukatsu T."/>
            <person name="Kikuchi Y."/>
            <person name="Shigenobu S."/>
        </authorList>
    </citation>
    <scope>NUCLEOTIDE SEQUENCE [LARGE SCALE GENOMIC DNA]</scope>
</reference>
<gene>
    <name evidence="5" type="ORF">BRPE64_CCDS03970</name>
</gene>
<evidence type="ECO:0000256" key="3">
    <source>
        <dbReference type="ARBA" id="ARBA00023163"/>
    </source>
</evidence>
<dbReference type="PATRIC" id="fig|758793.3.peg.4718"/>
<name>R4WYD9_9BURK</name>
<proteinExistence type="predicted"/>
<evidence type="ECO:0000259" key="4">
    <source>
        <dbReference type="PROSITE" id="PS01124"/>
    </source>
</evidence>
<dbReference type="InterPro" id="IPR032783">
    <property type="entry name" value="AraC_lig"/>
</dbReference>
<organism evidence="5 6">
    <name type="scientific">Caballeronia insecticola</name>
    <dbReference type="NCBI Taxonomy" id="758793"/>
    <lineage>
        <taxon>Bacteria</taxon>
        <taxon>Pseudomonadati</taxon>
        <taxon>Pseudomonadota</taxon>
        <taxon>Betaproteobacteria</taxon>
        <taxon>Burkholderiales</taxon>
        <taxon>Burkholderiaceae</taxon>
        <taxon>Caballeronia</taxon>
    </lineage>
</organism>
<evidence type="ECO:0000313" key="5">
    <source>
        <dbReference type="EMBL" id="BAN26480.1"/>
    </source>
</evidence>
<dbReference type="Proteomes" id="UP000013966">
    <property type="component" value="Chromosome 3"/>
</dbReference>
<keyword evidence="1" id="KW-0805">Transcription regulation</keyword>
<dbReference type="PANTHER" id="PTHR11019:SF159">
    <property type="entry name" value="TRANSCRIPTIONAL REGULATOR-RELATED"/>
    <property type="match status" value="1"/>
</dbReference>
<dbReference type="SMART" id="SM00342">
    <property type="entry name" value="HTH_ARAC"/>
    <property type="match status" value="1"/>
</dbReference>
<keyword evidence="2" id="KW-0238">DNA-binding</keyword>
<dbReference type="OrthoDB" id="9789899at2"/>
<dbReference type="Pfam" id="PF12833">
    <property type="entry name" value="HTH_18"/>
    <property type="match status" value="1"/>
</dbReference>
<dbReference type="GO" id="GO:0003700">
    <property type="term" value="F:DNA-binding transcription factor activity"/>
    <property type="evidence" value="ECO:0007669"/>
    <property type="project" value="InterPro"/>
</dbReference>
<dbReference type="KEGG" id="buo:BRPE64_CCDS03970"/>
<sequence>MDALSDVLRLLRLSGAVYLNGDFTAPWCVVGQVSPALCATFLPTAERVVSYHLIVEGSCWAALVDDPSSAVRVDAGELLVVPQGEAHLMGSSLELVPVPAEEMVSRYLNTSPGEVMRLSYGAGDSDQTGVRTRIICGFLACDDMHANPVLSSLPRLFKVDMRDDPHSAWLESSLKFAAAEAAEWRPGSAIVLARLSELLFVEAVRRCIEALPADRRGWLAGVGDRFVGKALALLHAQPAFAWTVDELARRVGLSRSALAQRFTQLLGHAPMQYLARWRLQVAAQDLLSGPRPIAAVAEGVGYESEAAFNRAFKRQFGMPPAGWRRNRGRGSNVESLSDEIVVCAEATAAADIAQSPYFDDADAHPAMRMQSDPG</sequence>
<evidence type="ECO:0000256" key="1">
    <source>
        <dbReference type="ARBA" id="ARBA00023015"/>
    </source>
</evidence>
<dbReference type="InterPro" id="IPR018062">
    <property type="entry name" value="HTH_AraC-typ_CS"/>
</dbReference>
<keyword evidence="6" id="KW-1185">Reference proteome</keyword>
<dbReference type="EMBL" id="AP013060">
    <property type="protein sequence ID" value="BAN26480.1"/>
    <property type="molecule type" value="Genomic_DNA"/>
</dbReference>
<dbReference type="GO" id="GO:0043565">
    <property type="term" value="F:sequence-specific DNA binding"/>
    <property type="evidence" value="ECO:0007669"/>
    <property type="project" value="InterPro"/>
</dbReference>
<protein>
    <submittedName>
        <fullName evidence="5">Transcriptional regulator AraC family</fullName>
    </submittedName>
</protein>
<keyword evidence="3" id="KW-0804">Transcription</keyword>
<dbReference type="Pfam" id="PF12852">
    <property type="entry name" value="Cupin_6"/>
    <property type="match status" value="1"/>
</dbReference>
<evidence type="ECO:0000313" key="6">
    <source>
        <dbReference type="Proteomes" id="UP000013966"/>
    </source>
</evidence>
<dbReference type="AlphaFoldDB" id="R4WYD9"/>